<dbReference type="CDD" id="cd04730">
    <property type="entry name" value="NPD_like"/>
    <property type="match status" value="1"/>
</dbReference>
<comment type="catalytic activity">
    <reaction evidence="12">
        <text>3 propionate 3-nitronate + 3 O2 + H2O = 3 3-oxopropanoate + 2 nitrate + nitrite + H2O2 + 3 H(+)</text>
        <dbReference type="Rhea" id="RHEA:57332"/>
        <dbReference type="ChEBI" id="CHEBI:15377"/>
        <dbReference type="ChEBI" id="CHEBI:15378"/>
        <dbReference type="ChEBI" id="CHEBI:15379"/>
        <dbReference type="ChEBI" id="CHEBI:16240"/>
        <dbReference type="ChEBI" id="CHEBI:16301"/>
        <dbReference type="ChEBI" id="CHEBI:17632"/>
        <dbReference type="ChEBI" id="CHEBI:33190"/>
        <dbReference type="ChEBI" id="CHEBI:136067"/>
    </reaction>
</comment>
<dbReference type="InterPro" id="IPR004136">
    <property type="entry name" value="NMO"/>
</dbReference>
<comment type="similarity">
    <text evidence="3">Belongs to the nitronate monooxygenase family. NMO class I subfamily.</text>
</comment>
<evidence type="ECO:0000256" key="12">
    <source>
        <dbReference type="ARBA" id="ARBA00049401"/>
    </source>
</evidence>
<dbReference type="FunFam" id="3.20.20.70:FF:000154">
    <property type="entry name" value="Probable nitronate monooxygenase"/>
    <property type="match status" value="1"/>
</dbReference>
<dbReference type="PANTHER" id="PTHR42747">
    <property type="entry name" value="NITRONATE MONOOXYGENASE-RELATED"/>
    <property type="match status" value="1"/>
</dbReference>
<dbReference type="PANTHER" id="PTHR42747:SF3">
    <property type="entry name" value="NITRONATE MONOOXYGENASE-RELATED"/>
    <property type="match status" value="1"/>
</dbReference>
<evidence type="ECO:0000256" key="9">
    <source>
        <dbReference type="ARBA" id="ARBA00023002"/>
    </source>
</evidence>
<comment type="function">
    <text evidence="2">Nitronate monooxygenase that uses molecular oxygen to catalyze the oxidative denitrification of alkyl nitronates. Acts on propionate 3-nitronate (P3N), the presumed physiological substrate. Probably functions in the detoxification of P3N, a metabolic poison produced by plants and fungi as a defense mechanism.</text>
</comment>
<evidence type="ECO:0000256" key="4">
    <source>
        <dbReference type="ARBA" id="ARBA00013457"/>
    </source>
</evidence>
<evidence type="ECO:0000256" key="8">
    <source>
        <dbReference type="ARBA" id="ARBA00022741"/>
    </source>
</evidence>
<evidence type="ECO:0000313" key="14">
    <source>
        <dbReference type="Proteomes" id="UP000252085"/>
    </source>
</evidence>
<dbReference type="Proteomes" id="UP000252085">
    <property type="component" value="Unassembled WGS sequence"/>
</dbReference>
<dbReference type="EMBL" id="LXQE01000198">
    <property type="protein sequence ID" value="RCJ29490.1"/>
    <property type="molecule type" value="Genomic_DNA"/>
</dbReference>
<keyword evidence="8" id="KW-0547">Nucleotide-binding</keyword>
<keyword evidence="10" id="KW-0503">Monooxygenase</keyword>
<name>A0A367R0N2_NOSPU</name>
<reference evidence="13 14" key="1">
    <citation type="submission" date="2016-04" db="EMBL/GenBank/DDBJ databases">
        <authorList>
            <person name="Evans L.H."/>
            <person name="Alamgir A."/>
            <person name="Owens N."/>
            <person name="Weber N.D."/>
            <person name="Virtaneva K."/>
            <person name="Barbian K."/>
            <person name="Babar A."/>
            <person name="Rosenke K."/>
        </authorList>
    </citation>
    <scope>NUCLEOTIDE SEQUENCE [LARGE SCALE GENOMIC DNA]</scope>
    <source>
        <strain evidence="13">NIES-2108</strain>
    </source>
</reference>
<evidence type="ECO:0000256" key="5">
    <source>
        <dbReference type="ARBA" id="ARBA00022575"/>
    </source>
</evidence>
<proteinExistence type="inferred from homology"/>
<evidence type="ECO:0000256" key="11">
    <source>
        <dbReference type="ARBA" id="ARBA00031155"/>
    </source>
</evidence>
<gene>
    <name evidence="13" type="ORF">A6769_35700</name>
</gene>
<evidence type="ECO:0000313" key="13">
    <source>
        <dbReference type="EMBL" id="RCJ29490.1"/>
    </source>
</evidence>
<dbReference type="AlphaFoldDB" id="A0A367R0N2"/>
<organism evidence="13 14">
    <name type="scientific">Nostoc punctiforme NIES-2108</name>
    <dbReference type="NCBI Taxonomy" id="1356359"/>
    <lineage>
        <taxon>Bacteria</taxon>
        <taxon>Bacillati</taxon>
        <taxon>Cyanobacteriota</taxon>
        <taxon>Cyanophyceae</taxon>
        <taxon>Nostocales</taxon>
        <taxon>Nostocaceae</taxon>
        <taxon>Nostoc</taxon>
    </lineage>
</organism>
<comment type="cofactor">
    <cofactor evidence="1">
        <name>FMN</name>
        <dbReference type="ChEBI" id="CHEBI:58210"/>
    </cofactor>
</comment>
<comment type="caution">
    <text evidence="13">The sequence shown here is derived from an EMBL/GenBank/DDBJ whole genome shotgun (WGS) entry which is preliminary data.</text>
</comment>
<evidence type="ECO:0000256" key="7">
    <source>
        <dbReference type="ARBA" id="ARBA00022643"/>
    </source>
</evidence>
<dbReference type="GO" id="GO:0018580">
    <property type="term" value="F:nitronate monooxygenase activity"/>
    <property type="evidence" value="ECO:0007669"/>
    <property type="project" value="InterPro"/>
</dbReference>
<evidence type="ECO:0000256" key="2">
    <source>
        <dbReference type="ARBA" id="ARBA00003535"/>
    </source>
</evidence>
<accession>A0A367R0N2</accession>
<evidence type="ECO:0000256" key="3">
    <source>
        <dbReference type="ARBA" id="ARBA00009881"/>
    </source>
</evidence>
<dbReference type="InterPro" id="IPR013785">
    <property type="entry name" value="Aldolase_TIM"/>
</dbReference>
<keyword evidence="5" id="KW-0216">Detoxification</keyword>
<keyword evidence="6" id="KW-0285">Flavoprotein</keyword>
<sequence length="359" mass="38204">MWPKTELIDLLKIAHPIIQAPMAGASTPELVAAVSNAGGLGSYGGAATAPAKLRSIIRQIRELTDQPFGVNLFAPAVEAYQLTPEQQTPMSELLTKWHNELEAGPVPEPIPILGPFLEQFTILLEEKVPVFSFHFGPAPIEAIREIHAIGSIVLATATTVREAKALIVAGVDVIIAQGFEAGGHRGTFAVPYEHGLIGTAALVPQIADAVSVPVVAAGGIMDARGIVAAFALGASGVQMGTTFLACPENNIPEVYRQAVLKCKDEDTVITEVFSGKPARAIRNRFIREMENNRDKVLPFPAQMSIGRVLYQTSAQQSSPDFVSMWAGQGAALAEALPAGELIEKMIQEFLAVTASLQLK</sequence>
<keyword evidence="7" id="KW-0288">FMN</keyword>
<evidence type="ECO:0000256" key="10">
    <source>
        <dbReference type="ARBA" id="ARBA00023033"/>
    </source>
</evidence>
<dbReference type="Gene3D" id="3.20.20.70">
    <property type="entry name" value="Aldolase class I"/>
    <property type="match status" value="1"/>
</dbReference>
<dbReference type="GO" id="GO:0000166">
    <property type="term" value="F:nucleotide binding"/>
    <property type="evidence" value="ECO:0007669"/>
    <property type="project" value="UniProtKB-KW"/>
</dbReference>
<evidence type="ECO:0000256" key="6">
    <source>
        <dbReference type="ARBA" id="ARBA00022630"/>
    </source>
</evidence>
<protein>
    <recommendedName>
        <fullName evidence="4">Probable nitronate monooxygenase</fullName>
    </recommendedName>
    <alternativeName>
        <fullName evidence="11">Propionate 3-nitronate monooxygenase</fullName>
    </alternativeName>
</protein>
<dbReference type="GO" id="GO:0009636">
    <property type="term" value="P:response to toxic substance"/>
    <property type="evidence" value="ECO:0007669"/>
    <property type="project" value="UniProtKB-KW"/>
</dbReference>
<dbReference type="SUPFAM" id="SSF51412">
    <property type="entry name" value="Inosine monophosphate dehydrogenase (IMPDH)"/>
    <property type="match status" value="1"/>
</dbReference>
<dbReference type="Pfam" id="PF03060">
    <property type="entry name" value="NMO"/>
    <property type="match status" value="1"/>
</dbReference>
<evidence type="ECO:0000256" key="1">
    <source>
        <dbReference type="ARBA" id="ARBA00001917"/>
    </source>
</evidence>
<keyword evidence="9" id="KW-0560">Oxidoreductase</keyword>